<dbReference type="AlphaFoldDB" id="A0A5K3FAV2"/>
<evidence type="ECO:0000313" key="2">
    <source>
        <dbReference type="WBParaSite" id="MCU_006706-RA"/>
    </source>
</evidence>
<sequence>MRTSADNGPLTERALCHHPPSSSTACSRRINNLENRIRTCYFPEFALTCPRDSKKRPATSQSSTTKSLDEDAATYCQSPHREYPSAYPLN</sequence>
<evidence type="ECO:0000256" key="1">
    <source>
        <dbReference type="SAM" id="MobiDB-lite"/>
    </source>
</evidence>
<dbReference type="WBParaSite" id="MCU_006706-RA">
    <property type="protein sequence ID" value="MCU_006706-RA"/>
    <property type="gene ID" value="MCU_006706"/>
</dbReference>
<feature type="region of interest" description="Disordered" evidence="1">
    <location>
        <begin position="1"/>
        <end position="26"/>
    </location>
</feature>
<feature type="region of interest" description="Disordered" evidence="1">
    <location>
        <begin position="50"/>
        <end position="90"/>
    </location>
</feature>
<dbReference type="PROSITE" id="PS51257">
    <property type="entry name" value="PROKAR_LIPOPROTEIN"/>
    <property type="match status" value="1"/>
</dbReference>
<accession>A0A5K3FAV2</accession>
<reference evidence="2" key="1">
    <citation type="submission" date="2019-11" db="UniProtKB">
        <authorList>
            <consortium name="WormBaseParasite"/>
        </authorList>
    </citation>
    <scope>IDENTIFICATION</scope>
</reference>
<proteinExistence type="predicted"/>
<name>A0A5K3FAV2_MESCO</name>
<organism evidence="2">
    <name type="scientific">Mesocestoides corti</name>
    <name type="common">Flatworm</name>
    <dbReference type="NCBI Taxonomy" id="53468"/>
    <lineage>
        <taxon>Eukaryota</taxon>
        <taxon>Metazoa</taxon>
        <taxon>Spiralia</taxon>
        <taxon>Lophotrochozoa</taxon>
        <taxon>Platyhelminthes</taxon>
        <taxon>Cestoda</taxon>
        <taxon>Eucestoda</taxon>
        <taxon>Cyclophyllidea</taxon>
        <taxon>Mesocestoididae</taxon>
        <taxon>Mesocestoides</taxon>
    </lineage>
</organism>
<protein>
    <submittedName>
        <fullName evidence="2">Uncharacterized protein</fullName>
    </submittedName>
</protein>